<dbReference type="CDD" id="cd00078">
    <property type="entry name" value="HECTc"/>
    <property type="match status" value="1"/>
</dbReference>
<feature type="compositionally biased region" description="Basic residues" evidence="7">
    <location>
        <begin position="1"/>
        <end position="14"/>
    </location>
</feature>
<feature type="region of interest" description="Disordered" evidence="7">
    <location>
        <begin position="61"/>
        <end position="92"/>
    </location>
</feature>
<dbReference type="Pfam" id="PF00632">
    <property type="entry name" value="HECT"/>
    <property type="match status" value="1"/>
</dbReference>
<dbReference type="PANTHER" id="PTHR45670:SF1">
    <property type="entry name" value="E3 UBIQUITIN-PROTEIN LIGASE HECTD1"/>
    <property type="match status" value="1"/>
</dbReference>
<protein>
    <recommendedName>
        <fullName evidence="3">HECT-type E3 ubiquitin transferase</fullName>
        <ecNumber evidence="3">2.3.2.26</ecNumber>
    </recommendedName>
</protein>
<dbReference type="GO" id="GO:0043161">
    <property type="term" value="P:proteasome-mediated ubiquitin-dependent protein catabolic process"/>
    <property type="evidence" value="ECO:0007669"/>
    <property type="project" value="TreeGrafter"/>
</dbReference>
<feature type="compositionally biased region" description="Basic and acidic residues" evidence="7">
    <location>
        <begin position="712"/>
        <end position="723"/>
    </location>
</feature>
<dbReference type="RefSeq" id="XP_046060179.1">
    <property type="nucleotide sequence ID" value="XM_046206410.1"/>
</dbReference>
<accession>A0A9P8T2H1</accession>
<dbReference type="InterPro" id="IPR045322">
    <property type="entry name" value="HECTD1/TRIP12-like"/>
</dbReference>
<feature type="compositionally biased region" description="Acidic residues" evidence="7">
    <location>
        <begin position="687"/>
        <end position="703"/>
    </location>
</feature>
<dbReference type="EC" id="2.3.2.26" evidence="3"/>
<keyword evidence="5 6" id="KW-0833">Ubl conjugation pathway</keyword>
<feature type="compositionally biased region" description="Acidic residues" evidence="7">
    <location>
        <begin position="737"/>
        <end position="747"/>
    </location>
</feature>
<comment type="similarity">
    <text evidence="2">Belongs to the UPL family. K-HECT subfamily.</text>
</comment>
<feature type="region of interest" description="Disordered" evidence="7">
    <location>
        <begin position="121"/>
        <end position="144"/>
    </location>
</feature>
<dbReference type="PANTHER" id="PTHR45670">
    <property type="entry name" value="E3 UBIQUITIN-PROTEIN LIGASE TRIP12"/>
    <property type="match status" value="1"/>
</dbReference>
<dbReference type="Pfam" id="PF25579">
    <property type="entry name" value="TPR_TRIP12_N"/>
    <property type="match status" value="1"/>
</dbReference>
<evidence type="ECO:0000256" key="6">
    <source>
        <dbReference type="PROSITE-ProRule" id="PRU00104"/>
    </source>
</evidence>
<keyword evidence="10" id="KW-1185">Reference proteome</keyword>
<dbReference type="EMBL" id="JAEUBE010000366">
    <property type="protein sequence ID" value="KAH3663843.1"/>
    <property type="molecule type" value="Genomic_DNA"/>
</dbReference>
<evidence type="ECO:0000256" key="1">
    <source>
        <dbReference type="ARBA" id="ARBA00000885"/>
    </source>
</evidence>
<evidence type="ECO:0000256" key="5">
    <source>
        <dbReference type="ARBA" id="ARBA00022786"/>
    </source>
</evidence>
<feature type="compositionally biased region" description="Basic and acidic residues" evidence="7">
    <location>
        <begin position="126"/>
        <end position="144"/>
    </location>
</feature>
<feature type="domain" description="HECT" evidence="8">
    <location>
        <begin position="1234"/>
        <end position="1593"/>
    </location>
</feature>
<dbReference type="InterPro" id="IPR016024">
    <property type="entry name" value="ARM-type_fold"/>
</dbReference>
<proteinExistence type="inferred from homology"/>
<evidence type="ECO:0000259" key="8">
    <source>
        <dbReference type="PROSITE" id="PS50237"/>
    </source>
</evidence>
<feature type="compositionally biased region" description="Acidic residues" evidence="7">
    <location>
        <begin position="81"/>
        <end position="92"/>
    </location>
</feature>
<dbReference type="GO" id="GO:0000209">
    <property type="term" value="P:protein polyubiquitination"/>
    <property type="evidence" value="ECO:0007669"/>
    <property type="project" value="TreeGrafter"/>
</dbReference>
<feature type="compositionally biased region" description="Basic and acidic residues" evidence="7">
    <location>
        <begin position="20"/>
        <end position="30"/>
    </location>
</feature>
<evidence type="ECO:0000256" key="4">
    <source>
        <dbReference type="ARBA" id="ARBA00022679"/>
    </source>
</evidence>
<feature type="region of interest" description="Disordered" evidence="7">
    <location>
        <begin position="681"/>
        <end position="750"/>
    </location>
</feature>
<feature type="region of interest" description="Disordered" evidence="7">
    <location>
        <begin position="1173"/>
        <end position="1193"/>
    </location>
</feature>
<dbReference type="OrthoDB" id="423283at2759"/>
<dbReference type="SMART" id="SM00119">
    <property type="entry name" value="HECTc"/>
    <property type="match status" value="1"/>
</dbReference>
<keyword evidence="4" id="KW-0808">Transferase</keyword>
<evidence type="ECO:0000256" key="3">
    <source>
        <dbReference type="ARBA" id="ARBA00012485"/>
    </source>
</evidence>
<dbReference type="FunFam" id="3.30.2410.10:FF:000007">
    <property type="entry name" value="Putative E3 ubiquitin-protein ligase HECTD1"/>
    <property type="match status" value="1"/>
</dbReference>
<evidence type="ECO:0000256" key="2">
    <source>
        <dbReference type="ARBA" id="ARBA00006331"/>
    </source>
</evidence>
<evidence type="ECO:0000313" key="9">
    <source>
        <dbReference type="EMBL" id="KAH3663843.1"/>
    </source>
</evidence>
<dbReference type="InterPro" id="IPR000569">
    <property type="entry name" value="HECT_dom"/>
</dbReference>
<dbReference type="PROSITE" id="PS50237">
    <property type="entry name" value="HECT"/>
    <property type="match status" value="1"/>
</dbReference>
<dbReference type="Gene3D" id="3.90.1750.10">
    <property type="entry name" value="Hect, E3 ligase catalytic domains"/>
    <property type="match status" value="1"/>
</dbReference>
<dbReference type="SUPFAM" id="SSF48371">
    <property type="entry name" value="ARM repeat"/>
    <property type="match status" value="2"/>
</dbReference>
<gene>
    <name evidence="9" type="ORF">OGAPHI_005246</name>
</gene>
<feature type="compositionally biased region" description="Basic and acidic residues" evidence="7">
    <location>
        <begin position="61"/>
        <end position="80"/>
    </location>
</feature>
<comment type="catalytic activity">
    <reaction evidence="1">
        <text>S-ubiquitinyl-[E2 ubiquitin-conjugating enzyme]-L-cysteine + [acceptor protein]-L-lysine = [E2 ubiquitin-conjugating enzyme]-L-cysteine + N(6)-ubiquitinyl-[acceptor protein]-L-lysine.</text>
        <dbReference type="EC" id="2.3.2.26"/>
    </reaction>
</comment>
<dbReference type="GO" id="GO:0016607">
    <property type="term" value="C:nuclear speck"/>
    <property type="evidence" value="ECO:0007669"/>
    <property type="project" value="TreeGrafter"/>
</dbReference>
<evidence type="ECO:0000256" key="7">
    <source>
        <dbReference type="SAM" id="MobiDB-lite"/>
    </source>
</evidence>
<dbReference type="GeneID" id="70237210"/>
<dbReference type="Proteomes" id="UP000769157">
    <property type="component" value="Unassembled WGS sequence"/>
</dbReference>
<dbReference type="GO" id="GO:0061630">
    <property type="term" value="F:ubiquitin protein ligase activity"/>
    <property type="evidence" value="ECO:0007669"/>
    <property type="project" value="UniProtKB-EC"/>
</dbReference>
<evidence type="ECO:0000313" key="10">
    <source>
        <dbReference type="Proteomes" id="UP000769157"/>
    </source>
</evidence>
<reference evidence="9" key="2">
    <citation type="submission" date="2021-01" db="EMBL/GenBank/DDBJ databases">
        <authorList>
            <person name="Schikora-Tamarit M.A."/>
        </authorList>
    </citation>
    <scope>NUCLEOTIDE SEQUENCE</scope>
    <source>
        <strain evidence="9">CBS6075</strain>
    </source>
</reference>
<feature type="active site" description="Glycyl thioester intermediate" evidence="6">
    <location>
        <position position="1560"/>
    </location>
</feature>
<feature type="region of interest" description="Disordered" evidence="7">
    <location>
        <begin position="1"/>
        <end position="31"/>
    </location>
</feature>
<sequence length="1593" mass="178299">MTRQLNPRKSKTHTRNSSESQEHDINRFDQEMVDADFETEDQDEEDAVLTRLAGNYRRFSESQNRLHHDSGEDIESRTTYDYDEEEEEEEEDDLMRSFHGALGTASSAHGAQLELNLANALGSSSRSEHSVGTSRDDNEDHDSAHQDHEIGMFRSALGRMFPGAGFGEVFGSITRISELVNALKEHQDPFMILETLNELSERLLMMNGIMAERNLPSYKLAQSIVSIIENPMYQEDLEVQLVACRCLYNLLEVNTDAVHDAVSAGAIEALQSKLIEISYIDLAEQALQTLEMISRECGREILLKDCLPACLMYLDFFTIHAQRKALSIAANSCKNVPLSKFNLLNEAFPIIERVAIEYSDSACLESAWLAISRVIKSFDREPQLLELLINEKLIKKLLTLLPSCLGRGRHSNNFIGFGSCLKLIKSLSVIANASPKLSNVLLENGEIGKMILSSIAGYEKTDKEENVAGTAEQQVSVEALMATPKELILAIINLIAPILPFCEFDQSSTKATDVGNYRGYRSSRDRLNSNKARIELYNSEENVKAFELFIQEMFPLILNIYSSTVDYQIRRLGLVCLIRLVGSAKTDQLSNLVQTCNITSLLASIVTHGHHVLKKGTNTSGSIHEMRPYVLMYGALVVTDMLLVKAPNVFLADFEREGLIAHAQQFTEDLAADERVSKALGEHSVGEDDGQMDDIDSEEEFDQESSNVSQQEHVHHGDSKHVEDVDDESNEQADTSDSPDDDDEEDSYMPRPVYDYTLESDGVAALTMDALLTELAKAGQTLRKDYFSVKATTPHLSSSQTARLLQLKTIFDNAHSLKYQDWLELWRRFAETCGFVKGGRQISSYELISSGVIPLLSELFNDESAHESSECLRAFQEIFCSTFSPLGNNEHLPLVYFVKKLEEALSRTESFEIISSGANWNSSNMNSRASSMAKQVKLKLTPDDSEQGGRQLMLMVHAIATFKSINEFLKQRADGMRGLMRAISIPTPVSQESETPYHLEFTINGEIIPHGTTIYGAIHRSLQTESNDIVPSRKIWTAVPHEVHYRRVEGESPEYDEDLYPAEGIDDSLESLGDESTVQILKLLQILYAVNGSTRNPGASETLFLNYKLTAKLNRQLEEPLIVASGTLPDWSVHITRQVPFLFPIDTRVFFLQSTSFGFSRLINLWQNRSSQEDHDGSSSSASSAPQLGRPVRHKLRLSRKKLLQGAVKVMDGYGTIPGLLEIEYFDEVGTGLGPTLEFYANVSKEFSKAKINMWRTNGGARYRDSESSSSSDSENEYVKFETGLFPRPLHSPSSKILHLFSVLGRFVARSLLDSRIIDFEFNPLFFEIAKELDTKSWRTLSRTQSIERVGKVDPGLAKALSHLAKYLDVYAEVPESYRSEVEIDGSKLSDLSLNFTLPGYEDVDLIPNGQDVEVSHLNLAQYIDKVVDMTIKSGVRSQIRSFVEGFSAVFPYSSMTIFSSGELVRLLGNGEEDWSYDTLMSAVHADHGYTTESASVQRLLEIMSEFSSDERRKFLQFLTGSPKLPVGGFKALSPDLTVVLKHSEDGLQPDDYLPSVMTCANYLKLPDYSSKKVMRKRLITAMTEGANSFLLS</sequence>
<reference evidence="9" key="1">
    <citation type="journal article" date="2021" name="Open Biol.">
        <title>Shared evolutionary footprints suggest mitochondrial oxidative damage underlies multiple complex I losses in fungi.</title>
        <authorList>
            <person name="Schikora-Tamarit M.A."/>
            <person name="Marcet-Houben M."/>
            <person name="Nosek J."/>
            <person name="Gabaldon T."/>
        </authorList>
    </citation>
    <scope>NUCLEOTIDE SEQUENCE</scope>
    <source>
        <strain evidence="9">CBS6075</strain>
    </source>
</reference>
<name>A0A9P8T2H1_9ASCO</name>
<dbReference type="SUPFAM" id="SSF56204">
    <property type="entry name" value="Hect, E3 ligase catalytic domain"/>
    <property type="match status" value="1"/>
</dbReference>
<dbReference type="Gene3D" id="3.30.2160.10">
    <property type="entry name" value="Hect, E3 ligase catalytic domain"/>
    <property type="match status" value="1"/>
</dbReference>
<organism evidence="9 10">
    <name type="scientific">Ogataea philodendri</name>
    <dbReference type="NCBI Taxonomy" id="1378263"/>
    <lineage>
        <taxon>Eukaryota</taxon>
        <taxon>Fungi</taxon>
        <taxon>Dikarya</taxon>
        <taxon>Ascomycota</taxon>
        <taxon>Saccharomycotina</taxon>
        <taxon>Pichiomycetes</taxon>
        <taxon>Pichiales</taxon>
        <taxon>Pichiaceae</taxon>
        <taxon>Ogataea</taxon>
    </lineage>
</organism>
<dbReference type="InterPro" id="IPR057948">
    <property type="entry name" value="TPR_TRIP12_N"/>
</dbReference>
<dbReference type="InterPro" id="IPR035983">
    <property type="entry name" value="Hect_E3_ubiquitin_ligase"/>
</dbReference>
<comment type="caution">
    <text evidence="9">The sequence shown here is derived from an EMBL/GenBank/DDBJ whole genome shotgun (WGS) entry which is preliminary data.</text>
</comment>
<dbReference type="Gene3D" id="1.25.10.10">
    <property type="entry name" value="Leucine-rich Repeat Variant"/>
    <property type="match status" value="1"/>
</dbReference>
<dbReference type="Gene3D" id="3.30.2410.10">
    <property type="entry name" value="Hect, E3 ligase catalytic domain"/>
    <property type="match status" value="1"/>
</dbReference>
<dbReference type="InterPro" id="IPR011989">
    <property type="entry name" value="ARM-like"/>
</dbReference>